<dbReference type="AlphaFoldDB" id="A0AAY4C3I0"/>
<dbReference type="PROSITE" id="PS50041">
    <property type="entry name" value="C_TYPE_LECTIN_2"/>
    <property type="match status" value="1"/>
</dbReference>
<dbReference type="Pfam" id="PF00059">
    <property type="entry name" value="Lectin_C"/>
    <property type="match status" value="1"/>
</dbReference>
<reference evidence="4" key="3">
    <citation type="submission" date="2025-09" db="UniProtKB">
        <authorList>
            <consortium name="Ensembl"/>
        </authorList>
    </citation>
    <scope>IDENTIFICATION</scope>
</reference>
<dbReference type="RefSeq" id="XP_028847402.1">
    <property type="nucleotide sequence ID" value="XM_028991569.1"/>
</dbReference>
<reference evidence="4" key="2">
    <citation type="submission" date="2025-08" db="UniProtKB">
        <authorList>
            <consortium name="Ensembl"/>
        </authorList>
    </citation>
    <scope>IDENTIFICATION</scope>
</reference>
<dbReference type="Ensembl" id="ENSDCDT00010033558.1">
    <property type="protein sequence ID" value="ENSDCDP00010027096.1"/>
    <property type="gene ID" value="ENSDCDG00010017186.1"/>
</dbReference>
<dbReference type="InterPro" id="IPR050111">
    <property type="entry name" value="C-type_lectin/snaclec_domain"/>
</dbReference>
<evidence type="ECO:0000256" key="2">
    <source>
        <dbReference type="SAM" id="SignalP"/>
    </source>
</evidence>
<feature type="chain" id="PRO_5044288927" description="C-type lectin domain-containing protein" evidence="2">
    <location>
        <begin position="21"/>
        <end position="235"/>
    </location>
</feature>
<dbReference type="SUPFAM" id="SSF56436">
    <property type="entry name" value="C-type lectin-like"/>
    <property type="match status" value="1"/>
</dbReference>
<dbReference type="Proteomes" id="UP000694580">
    <property type="component" value="Chromosome 9"/>
</dbReference>
<keyword evidence="5" id="KW-1185">Reference proteome</keyword>
<dbReference type="SMART" id="SM00034">
    <property type="entry name" value="CLECT"/>
    <property type="match status" value="1"/>
</dbReference>
<proteinExistence type="predicted"/>
<keyword evidence="1" id="KW-0472">Membrane</keyword>
<dbReference type="CDD" id="cd00037">
    <property type="entry name" value="CLECT"/>
    <property type="match status" value="1"/>
</dbReference>
<name>A0AAY4C3I0_9TELE</name>
<protein>
    <recommendedName>
        <fullName evidence="3">C-type lectin domain-containing protein</fullName>
    </recommendedName>
</protein>
<dbReference type="GeneTree" id="ENSGT01150000286973"/>
<gene>
    <name evidence="4" type="primary">CD302</name>
</gene>
<feature type="transmembrane region" description="Helical" evidence="1">
    <location>
        <begin position="173"/>
        <end position="195"/>
    </location>
</feature>
<evidence type="ECO:0000313" key="4">
    <source>
        <dbReference type="Ensembl" id="ENSDCDP00010027096.1"/>
    </source>
</evidence>
<evidence type="ECO:0000259" key="3">
    <source>
        <dbReference type="PROSITE" id="PS50041"/>
    </source>
</evidence>
<accession>A0AAY4C3I0</accession>
<keyword evidence="1" id="KW-0812">Transmembrane</keyword>
<keyword evidence="2" id="KW-0732">Signal</keyword>
<feature type="domain" description="C-type lectin" evidence="3">
    <location>
        <begin position="32"/>
        <end position="147"/>
    </location>
</feature>
<reference evidence="4 5" key="1">
    <citation type="submission" date="2020-06" db="EMBL/GenBank/DDBJ databases">
        <authorList>
            <consortium name="Wellcome Sanger Institute Data Sharing"/>
        </authorList>
    </citation>
    <scope>NUCLEOTIDE SEQUENCE [LARGE SCALE GENOMIC DNA]</scope>
</reference>
<organism evidence="4 5">
    <name type="scientific">Denticeps clupeoides</name>
    <name type="common">denticle herring</name>
    <dbReference type="NCBI Taxonomy" id="299321"/>
    <lineage>
        <taxon>Eukaryota</taxon>
        <taxon>Metazoa</taxon>
        <taxon>Chordata</taxon>
        <taxon>Craniata</taxon>
        <taxon>Vertebrata</taxon>
        <taxon>Euteleostomi</taxon>
        <taxon>Actinopterygii</taxon>
        <taxon>Neopterygii</taxon>
        <taxon>Teleostei</taxon>
        <taxon>Clupei</taxon>
        <taxon>Clupeiformes</taxon>
        <taxon>Denticipitoidei</taxon>
        <taxon>Denticipitidae</taxon>
        <taxon>Denticeps</taxon>
    </lineage>
</organism>
<dbReference type="PANTHER" id="PTHR22803">
    <property type="entry name" value="MANNOSE, PHOSPHOLIPASE, LECTIN RECEPTOR RELATED"/>
    <property type="match status" value="1"/>
</dbReference>
<feature type="signal peptide" evidence="2">
    <location>
        <begin position="1"/>
        <end position="20"/>
    </location>
</feature>
<dbReference type="Gene3D" id="3.10.100.10">
    <property type="entry name" value="Mannose-Binding Protein A, subunit A"/>
    <property type="match status" value="1"/>
</dbReference>
<dbReference type="GeneID" id="114796992"/>
<keyword evidence="1" id="KW-1133">Transmembrane helix</keyword>
<evidence type="ECO:0000313" key="5">
    <source>
        <dbReference type="Proteomes" id="UP000694580"/>
    </source>
</evidence>
<dbReference type="InterPro" id="IPR001304">
    <property type="entry name" value="C-type_lectin-like"/>
</dbReference>
<evidence type="ECO:0000256" key="1">
    <source>
        <dbReference type="SAM" id="Phobius"/>
    </source>
</evidence>
<dbReference type="InterPro" id="IPR016186">
    <property type="entry name" value="C-type_lectin-like/link_sf"/>
</dbReference>
<dbReference type="InterPro" id="IPR016187">
    <property type="entry name" value="CTDL_fold"/>
</dbReference>
<sequence>MEPPCALLLLAALTWHTGRGACPADGRVWVPFKSSCYHFVHGEEDKAKSYTLEEAKDFCQQHGLLQIASAEENQFIVDYSPHVWKTNINVWLGMFYDTDVSGFKWFDNSTVRYDNWEDKSEALADPIVDSCAALHLSTGQWVAVSCSDDPEHGVVCQTAAQSEATGKSKGSPLVSALVILCVVAVLGVSAVLWFLHQKNHLNSSLFTSFEYHPPFRSPRPDQTCLVEDQDANELS</sequence>